<keyword evidence="4" id="KW-1185">Reference proteome</keyword>
<evidence type="ECO:0000256" key="1">
    <source>
        <dbReference type="ARBA" id="ARBA00022763"/>
    </source>
</evidence>
<evidence type="ECO:0000259" key="2">
    <source>
        <dbReference type="Pfam" id="PF01035"/>
    </source>
</evidence>
<dbReference type="PANTHER" id="PTHR42942:SF1">
    <property type="entry name" value="ALKYLTRANSFERASE-LIKE PROTEIN 1"/>
    <property type="match status" value="1"/>
</dbReference>
<keyword evidence="1" id="KW-0227">DNA damage</keyword>
<gene>
    <name evidence="3" type="ORF">ACCI49_09065</name>
</gene>
<dbReference type="PANTHER" id="PTHR42942">
    <property type="entry name" value="6-O-METHYLGUANINE DNA METHYLTRANSFERASE"/>
    <property type="match status" value="1"/>
</dbReference>
<dbReference type="InterPro" id="IPR036217">
    <property type="entry name" value="MethylDNA_cys_MeTrfase_DNAb"/>
</dbReference>
<evidence type="ECO:0000313" key="4">
    <source>
        <dbReference type="Proteomes" id="UP001569428"/>
    </source>
</evidence>
<protein>
    <submittedName>
        <fullName evidence="3">MGMT family protein</fullName>
    </submittedName>
</protein>
<organism evidence="3 4">
    <name type="scientific">Microbulbifer epialgicus</name>
    <dbReference type="NCBI Taxonomy" id="393907"/>
    <lineage>
        <taxon>Bacteria</taxon>
        <taxon>Pseudomonadati</taxon>
        <taxon>Pseudomonadota</taxon>
        <taxon>Gammaproteobacteria</taxon>
        <taxon>Cellvibrionales</taxon>
        <taxon>Microbulbiferaceae</taxon>
        <taxon>Microbulbifer</taxon>
    </lineage>
</organism>
<dbReference type="Gene3D" id="1.10.10.10">
    <property type="entry name" value="Winged helix-like DNA-binding domain superfamily/Winged helix DNA-binding domain"/>
    <property type="match status" value="1"/>
</dbReference>
<dbReference type="InterPro" id="IPR014048">
    <property type="entry name" value="MethylDNA_cys_MeTrfase_DNA-bd"/>
</dbReference>
<sequence>MASYSLLAAKYGKLAPKSDNQVKNEVFVAITPASVHTKSPDSALARICKVLASIPCGQVVTYGDLAEMAGYPKAARLAGQVLRKLPKDTKLPWHRVINAQGRISLPEPGASRQRQRLENEGITLLKGRVDMARYRWKP</sequence>
<dbReference type="RefSeq" id="WP_371838639.1">
    <property type="nucleotide sequence ID" value="NZ_JBGMEK010000015.1"/>
</dbReference>
<dbReference type="NCBIfam" id="TIGR00589">
    <property type="entry name" value="ogt"/>
    <property type="match status" value="1"/>
</dbReference>
<name>A0ABV4NZ50_9GAMM</name>
<dbReference type="SUPFAM" id="SSF46767">
    <property type="entry name" value="Methylated DNA-protein cysteine methyltransferase, C-terminal domain"/>
    <property type="match status" value="1"/>
</dbReference>
<feature type="domain" description="Methylated-DNA-[protein]-cysteine S-methyltransferase DNA binding" evidence="2">
    <location>
        <begin position="46"/>
        <end position="122"/>
    </location>
</feature>
<dbReference type="InterPro" id="IPR036388">
    <property type="entry name" value="WH-like_DNA-bd_sf"/>
</dbReference>
<dbReference type="EMBL" id="JBGMEK010000015">
    <property type="protein sequence ID" value="MFA0811069.1"/>
    <property type="molecule type" value="Genomic_DNA"/>
</dbReference>
<dbReference type="Pfam" id="PF01035">
    <property type="entry name" value="DNA_binding_1"/>
    <property type="match status" value="1"/>
</dbReference>
<dbReference type="Proteomes" id="UP001569428">
    <property type="component" value="Unassembled WGS sequence"/>
</dbReference>
<proteinExistence type="predicted"/>
<dbReference type="CDD" id="cd06445">
    <property type="entry name" value="ATase"/>
    <property type="match status" value="1"/>
</dbReference>
<dbReference type="InterPro" id="IPR052520">
    <property type="entry name" value="ATL_DNA_repair"/>
</dbReference>
<comment type="caution">
    <text evidence="3">The sequence shown here is derived from an EMBL/GenBank/DDBJ whole genome shotgun (WGS) entry which is preliminary data.</text>
</comment>
<reference evidence="3 4" key="1">
    <citation type="submission" date="2024-08" db="EMBL/GenBank/DDBJ databases">
        <authorList>
            <person name="Ishaq N."/>
        </authorList>
    </citation>
    <scope>NUCLEOTIDE SEQUENCE [LARGE SCALE GENOMIC DNA]</scope>
    <source>
        <strain evidence="3 4">DSM 18651</strain>
    </source>
</reference>
<evidence type="ECO:0000313" key="3">
    <source>
        <dbReference type="EMBL" id="MFA0811069.1"/>
    </source>
</evidence>
<accession>A0ABV4NZ50</accession>